<evidence type="ECO:0008006" key="3">
    <source>
        <dbReference type="Google" id="ProtNLM"/>
    </source>
</evidence>
<evidence type="ECO:0000313" key="1">
    <source>
        <dbReference type="EMBL" id="PNF23131.1"/>
    </source>
</evidence>
<accession>A0A2J7Q3G7</accession>
<dbReference type="AlphaFoldDB" id="A0A2J7Q3G7"/>
<comment type="caution">
    <text evidence="1">The sequence shown here is derived from an EMBL/GenBank/DDBJ whole genome shotgun (WGS) entry which is preliminary data.</text>
</comment>
<gene>
    <name evidence="1" type="ORF">B7P43_G06676</name>
</gene>
<reference evidence="1 2" key="1">
    <citation type="submission" date="2017-12" db="EMBL/GenBank/DDBJ databases">
        <title>Hemimetabolous genomes reveal molecular basis of termite eusociality.</title>
        <authorList>
            <person name="Harrison M.C."/>
            <person name="Jongepier E."/>
            <person name="Robertson H.M."/>
            <person name="Arning N."/>
            <person name="Bitard-Feildel T."/>
            <person name="Chao H."/>
            <person name="Childers C.P."/>
            <person name="Dinh H."/>
            <person name="Doddapaneni H."/>
            <person name="Dugan S."/>
            <person name="Gowin J."/>
            <person name="Greiner C."/>
            <person name="Han Y."/>
            <person name="Hu H."/>
            <person name="Hughes D.S.T."/>
            <person name="Huylmans A.-K."/>
            <person name="Kemena C."/>
            <person name="Kremer L.P.M."/>
            <person name="Lee S.L."/>
            <person name="Lopez-Ezquerra A."/>
            <person name="Mallet L."/>
            <person name="Monroy-Kuhn J.M."/>
            <person name="Moser A."/>
            <person name="Murali S.C."/>
            <person name="Muzny D.M."/>
            <person name="Otani S."/>
            <person name="Piulachs M.-D."/>
            <person name="Poelchau M."/>
            <person name="Qu J."/>
            <person name="Schaub F."/>
            <person name="Wada-Katsumata A."/>
            <person name="Worley K.C."/>
            <person name="Xie Q."/>
            <person name="Ylla G."/>
            <person name="Poulsen M."/>
            <person name="Gibbs R.A."/>
            <person name="Schal C."/>
            <person name="Richards S."/>
            <person name="Belles X."/>
            <person name="Korb J."/>
            <person name="Bornberg-Bauer E."/>
        </authorList>
    </citation>
    <scope>NUCLEOTIDE SEQUENCE [LARGE SCALE GENOMIC DNA]</scope>
    <source>
        <tissue evidence="1">Whole body</tissue>
    </source>
</reference>
<dbReference type="InParanoid" id="A0A2J7Q3G7"/>
<feature type="non-terminal residue" evidence="1">
    <location>
        <position position="1"/>
    </location>
</feature>
<sequence>VQNFRASASALQKKPPGSVRTVSFIRSLSRRCSRALGISDRSARRILHKDLNFHPYKMFAVQQLRDRDTVTRSTEAERVIILATDESHFHYASKKNFRYWAEKNPQKPHQRSLHIARVIETEWQTSEP</sequence>
<evidence type="ECO:0000313" key="2">
    <source>
        <dbReference type="Proteomes" id="UP000235965"/>
    </source>
</evidence>
<name>A0A2J7Q3G7_9NEOP</name>
<dbReference type="Proteomes" id="UP000235965">
    <property type="component" value="Unassembled WGS sequence"/>
</dbReference>
<dbReference type="EMBL" id="NEVH01019067">
    <property type="protein sequence ID" value="PNF23131.1"/>
    <property type="molecule type" value="Genomic_DNA"/>
</dbReference>
<dbReference type="STRING" id="105785.A0A2J7Q3G7"/>
<keyword evidence="2" id="KW-1185">Reference proteome</keyword>
<proteinExistence type="predicted"/>
<organism evidence="1 2">
    <name type="scientific">Cryptotermes secundus</name>
    <dbReference type="NCBI Taxonomy" id="105785"/>
    <lineage>
        <taxon>Eukaryota</taxon>
        <taxon>Metazoa</taxon>
        <taxon>Ecdysozoa</taxon>
        <taxon>Arthropoda</taxon>
        <taxon>Hexapoda</taxon>
        <taxon>Insecta</taxon>
        <taxon>Pterygota</taxon>
        <taxon>Neoptera</taxon>
        <taxon>Polyneoptera</taxon>
        <taxon>Dictyoptera</taxon>
        <taxon>Blattodea</taxon>
        <taxon>Blattoidea</taxon>
        <taxon>Termitoidae</taxon>
        <taxon>Kalotermitidae</taxon>
        <taxon>Cryptotermitinae</taxon>
        <taxon>Cryptotermes</taxon>
    </lineage>
</organism>
<protein>
    <recommendedName>
        <fullName evidence="3">DUF4817 domain-containing protein</fullName>
    </recommendedName>
</protein>